<reference evidence="2 3" key="1">
    <citation type="journal article" date="2016" name="Genome Biol. Evol.">
        <title>Gene Family Evolution Reflects Adaptation to Soil Environmental Stressors in the Genome of the Collembolan Orchesella cincta.</title>
        <authorList>
            <person name="Faddeeva-Vakhrusheva A."/>
            <person name="Derks M.F."/>
            <person name="Anvar S.Y."/>
            <person name="Agamennone V."/>
            <person name="Suring W."/>
            <person name="Smit S."/>
            <person name="van Straalen N.M."/>
            <person name="Roelofs D."/>
        </authorList>
    </citation>
    <scope>NUCLEOTIDE SEQUENCE [LARGE SCALE GENOMIC DNA]</scope>
    <source>
        <tissue evidence="2">Mixed pool</tissue>
    </source>
</reference>
<evidence type="ECO:0000313" key="3">
    <source>
        <dbReference type="Proteomes" id="UP000094527"/>
    </source>
</evidence>
<sequence>MVKAQLTLLLVCSSILVAFYFTNCAATADVDCSMFNNRNGPAICTYDNCPAGYSSKFWDTGCSCDGGNCQRCCAPP</sequence>
<accession>A0A1D2MIQ4</accession>
<keyword evidence="3" id="KW-1185">Reference proteome</keyword>
<protein>
    <submittedName>
        <fullName evidence="2">Uncharacterized protein</fullName>
    </submittedName>
</protein>
<dbReference type="AlphaFoldDB" id="A0A1D2MIQ4"/>
<gene>
    <name evidence="2" type="ORF">Ocin01_13853</name>
</gene>
<feature type="signal peptide" evidence="1">
    <location>
        <begin position="1"/>
        <end position="18"/>
    </location>
</feature>
<evidence type="ECO:0000313" key="2">
    <source>
        <dbReference type="EMBL" id="ODM92835.1"/>
    </source>
</evidence>
<dbReference type="EMBL" id="LJIJ01001137">
    <property type="protein sequence ID" value="ODM92835.1"/>
    <property type="molecule type" value="Genomic_DNA"/>
</dbReference>
<organism evidence="2 3">
    <name type="scientific">Orchesella cincta</name>
    <name type="common">Springtail</name>
    <name type="synonym">Podura cincta</name>
    <dbReference type="NCBI Taxonomy" id="48709"/>
    <lineage>
        <taxon>Eukaryota</taxon>
        <taxon>Metazoa</taxon>
        <taxon>Ecdysozoa</taxon>
        <taxon>Arthropoda</taxon>
        <taxon>Hexapoda</taxon>
        <taxon>Collembola</taxon>
        <taxon>Entomobryomorpha</taxon>
        <taxon>Entomobryoidea</taxon>
        <taxon>Orchesellidae</taxon>
        <taxon>Orchesellinae</taxon>
        <taxon>Orchesella</taxon>
    </lineage>
</organism>
<evidence type="ECO:0000256" key="1">
    <source>
        <dbReference type="SAM" id="SignalP"/>
    </source>
</evidence>
<feature type="chain" id="PRO_5008904105" evidence="1">
    <location>
        <begin position="19"/>
        <end position="76"/>
    </location>
</feature>
<dbReference type="Proteomes" id="UP000094527">
    <property type="component" value="Unassembled WGS sequence"/>
</dbReference>
<comment type="caution">
    <text evidence="2">The sequence shown here is derived from an EMBL/GenBank/DDBJ whole genome shotgun (WGS) entry which is preliminary data.</text>
</comment>
<proteinExistence type="predicted"/>
<name>A0A1D2MIQ4_ORCCI</name>
<dbReference type="OrthoDB" id="4242135at2759"/>
<keyword evidence="1" id="KW-0732">Signal</keyword>